<keyword evidence="2" id="KW-1185">Reference proteome</keyword>
<dbReference type="eggNOG" id="ENOG5032ZUE">
    <property type="taxonomic scope" value="Bacteria"/>
</dbReference>
<evidence type="ECO:0000313" key="1">
    <source>
        <dbReference type="EMBL" id="BAH76724.1"/>
    </source>
</evidence>
<dbReference type="AlphaFoldDB" id="C4XJH4"/>
<dbReference type="HOGENOM" id="CLU_169676_0_0_7"/>
<proteinExistence type="predicted"/>
<dbReference type="KEGG" id="dma:DMR_32330"/>
<reference evidence="1 2" key="1">
    <citation type="journal article" date="2009" name="Genome Res.">
        <title>Whole genome sequence of Desulfovibrio magneticus strain RS-1 revealed common gene clusters in magnetotactic bacteria.</title>
        <authorList>
            <person name="Nakazawa H."/>
            <person name="Arakaki A."/>
            <person name="Narita-Yamada S."/>
            <person name="Yashiro I."/>
            <person name="Jinno K."/>
            <person name="Aoki N."/>
            <person name="Tsuruyama A."/>
            <person name="Okamura Y."/>
            <person name="Tanikawa S."/>
            <person name="Fujita N."/>
            <person name="Takeyama H."/>
            <person name="Matsunaga T."/>
        </authorList>
    </citation>
    <scope>NUCLEOTIDE SEQUENCE [LARGE SCALE GENOMIC DNA]</scope>
    <source>
        <strain evidence="2">ATCC 700980 / DSM 13731 / RS-1</strain>
    </source>
</reference>
<protein>
    <recommendedName>
        <fullName evidence="3">Lipocalin-like domain-containing protein</fullName>
    </recommendedName>
</protein>
<dbReference type="Proteomes" id="UP000009071">
    <property type="component" value="Chromosome"/>
</dbReference>
<accession>C4XJH4</accession>
<sequence length="131" mass="14990">MKSAIKKSNSKKVAPLKQFLGKWRIVWMESWDQDYVDMEEPGFISFESKNNGEFHFGNVHASIDCQLSEFANEQRLEFSWVGHDEMDEVSGRGWVSLKNDGTLSGHIFIHGGENSSFSAKKFKSLKNNKIN</sequence>
<dbReference type="EMBL" id="AP010904">
    <property type="protein sequence ID" value="BAH76724.1"/>
    <property type="molecule type" value="Genomic_DNA"/>
</dbReference>
<organism evidence="1 2">
    <name type="scientific">Solidesulfovibrio magneticus (strain ATCC 700980 / DSM 13731 / RS-1)</name>
    <name type="common">Desulfovibrio magneticus</name>
    <dbReference type="NCBI Taxonomy" id="573370"/>
    <lineage>
        <taxon>Bacteria</taxon>
        <taxon>Pseudomonadati</taxon>
        <taxon>Thermodesulfobacteriota</taxon>
        <taxon>Desulfovibrionia</taxon>
        <taxon>Desulfovibrionales</taxon>
        <taxon>Desulfovibrionaceae</taxon>
        <taxon>Solidesulfovibrio</taxon>
    </lineage>
</organism>
<evidence type="ECO:0000313" key="2">
    <source>
        <dbReference type="Proteomes" id="UP000009071"/>
    </source>
</evidence>
<evidence type="ECO:0008006" key="3">
    <source>
        <dbReference type="Google" id="ProtNLM"/>
    </source>
</evidence>
<name>C4XJH4_SOLM1</name>
<gene>
    <name evidence="1" type="ordered locus">DMR_32330</name>
</gene>